<organism evidence="1 2">
    <name type="scientific">Capnocytophaga ochracea</name>
    <dbReference type="NCBI Taxonomy" id="1018"/>
    <lineage>
        <taxon>Bacteria</taxon>
        <taxon>Pseudomonadati</taxon>
        <taxon>Bacteroidota</taxon>
        <taxon>Flavobacteriia</taxon>
        <taxon>Flavobacteriales</taxon>
        <taxon>Flavobacteriaceae</taxon>
        <taxon>Capnocytophaga</taxon>
    </lineage>
</organism>
<name>A0A2X2SXQ7_CAPOC</name>
<sequence>METITVALPKGLSLKNAKSVLESLNFKIVETLKKLHVYEGEKTFQMRLLKKP</sequence>
<evidence type="ECO:0008006" key="3">
    <source>
        <dbReference type="Google" id="ProtNLM"/>
    </source>
</evidence>
<proteinExistence type="predicted"/>
<protein>
    <recommendedName>
        <fullName evidence="3">ATP phosphoribosyltransferase</fullName>
    </recommendedName>
</protein>
<gene>
    <name evidence="1" type="ORF">NCTC11546_02665</name>
</gene>
<accession>A0A2X2SXQ7</accession>
<evidence type="ECO:0000313" key="1">
    <source>
        <dbReference type="EMBL" id="SQA94491.1"/>
    </source>
</evidence>
<dbReference type="RefSeq" id="WP_252864973.1">
    <property type="nucleotide sequence ID" value="NZ_UARG01000043.1"/>
</dbReference>
<reference evidence="1 2" key="1">
    <citation type="submission" date="2018-06" db="EMBL/GenBank/DDBJ databases">
        <authorList>
            <consortium name="Pathogen Informatics"/>
            <person name="Doyle S."/>
        </authorList>
    </citation>
    <scope>NUCLEOTIDE SEQUENCE [LARGE SCALE GENOMIC DNA]</scope>
    <source>
        <strain evidence="1 2">NCTC11546</strain>
    </source>
</reference>
<evidence type="ECO:0000313" key="2">
    <source>
        <dbReference type="Proteomes" id="UP000249891"/>
    </source>
</evidence>
<dbReference type="AlphaFoldDB" id="A0A2X2SXQ7"/>
<dbReference type="EMBL" id="UARG01000043">
    <property type="protein sequence ID" value="SQA94491.1"/>
    <property type="molecule type" value="Genomic_DNA"/>
</dbReference>
<dbReference type="Proteomes" id="UP000249891">
    <property type="component" value="Unassembled WGS sequence"/>
</dbReference>